<name>A0ABT1H469_9NOCA</name>
<keyword evidence="5 7" id="KW-1133">Transmembrane helix</keyword>
<keyword evidence="3" id="KW-0808">Transferase</keyword>
<evidence type="ECO:0000313" key="9">
    <source>
        <dbReference type="EMBL" id="MCP2161941.1"/>
    </source>
</evidence>
<keyword evidence="6 7" id="KW-0472">Membrane</keyword>
<dbReference type="NCBIfam" id="TIGR03025">
    <property type="entry name" value="EPS_sugtrans"/>
    <property type="match status" value="1"/>
</dbReference>
<feature type="transmembrane region" description="Helical" evidence="7">
    <location>
        <begin position="73"/>
        <end position="90"/>
    </location>
</feature>
<proteinExistence type="inferred from homology"/>
<reference evidence="9 10" key="1">
    <citation type="submission" date="2022-06" db="EMBL/GenBank/DDBJ databases">
        <title>Genomic Encyclopedia of Archaeal and Bacterial Type Strains, Phase II (KMG-II): from individual species to whole genera.</title>
        <authorList>
            <person name="Goeker M."/>
        </authorList>
    </citation>
    <scope>NUCLEOTIDE SEQUENCE [LARGE SCALE GENOMIC DNA]</scope>
    <source>
        <strain evidence="9 10">DSM 45037</strain>
    </source>
</reference>
<feature type="transmembrane region" description="Helical" evidence="7">
    <location>
        <begin position="40"/>
        <end position="61"/>
    </location>
</feature>
<evidence type="ECO:0000259" key="8">
    <source>
        <dbReference type="Pfam" id="PF02397"/>
    </source>
</evidence>
<dbReference type="PANTHER" id="PTHR30576">
    <property type="entry name" value="COLANIC BIOSYNTHESIS UDP-GLUCOSE LIPID CARRIER TRANSFERASE"/>
    <property type="match status" value="1"/>
</dbReference>
<feature type="transmembrane region" description="Helical" evidence="7">
    <location>
        <begin position="111"/>
        <end position="131"/>
    </location>
</feature>
<evidence type="ECO:0000256" key="4">
    <source>
        <dbReference type="ARBA" id="ARBA00022692"/>
    </source>
</evidence>
<comment type="similarity">
    <text evidence="2">Belongs to the bacterial sugar transferase family.</text>
</comment>
<protein>
    <submittedName>
        <fullName evidence="9">Undecaprenyl-phosphate galactose phosphotransferase, WbaP/exopolysaccharide biosynthesis polyprenyl glycosylphosphotransferase</fullName>
    </submittedName>
</protein>
<sequence>MTAETSARERITGRVPARRTIRPRTRERLTTWADRYRRRLLVTDAIVVVVAVVAAEIARFGTELTIPVARLEIPAVLVATLIAGLWVVLLNITRVADLRIIGSGPTEFSRVVSASLTLFGLLAIVDLLLKLNIARGFIALALPLGTVGLLLSHFLWRLDLKASRRRRACLNHVLVIGGERSARPLIAHLARNPQLGFEVVGVCLPTPGTRTEITIGDHSVPVLGDFSQAGDAVVASRATTVAVTSAEVLGHSAMRELSWELEGLHVDMVVDPGVVDVAGPRMLVRPVAGLPLLHVEKPTYQGANRIMKATVDRLGSLAAVILAAPVLIACAIAVKLDSPGPVFYRAERVGLNNEPFSMWKFRSMCVDADARLAALQAQNEGAGLLFKMRDDPRVTRVGKFLRRYSLDELPQLFNVLGGSMSLVGPRPPLPSEVQRYTGPIARRMLVRPGITGLWQVSGRSDLNWEESVRLDLSYVENWSIAQDIAILWRTIRTVVSSRGAY</sequence>
<feature type="domain" description="Bacterial sugar transferase" evidence="8">
    <location>
        <begin position="308"/>
        <end position="495"/>
    </location>
</feature>
<keyword evidence="10" id="KW-1185">Reference proteome</keyword>
<dbReference type="RefSeq" id="WP_253655504.1">
    <property type="nucleotide sequence ID" value="NZ_BAAAOE010000001.1"/>
</dbReference>
<dbReference type="PANTHER" id="PTHR30576:SF10">
    <property type="entry name" value="SLL5057 PROTEIN"/>
    <property type="match status" value="1"/>
</dbReference>
<dbReference type="InterPro" id="IPR003362">
    <property type="entry name" value="Bact_transf"/>
</dbReference>
<evidence type="ECO:0000256" key="6">
    <source>
        <dbReference type="ARBA" id="ARBA00023136"/>
    </source>
</evidence>
<evidence type="ECO:0000256" key="1">
    <source>
        <dbReference type="ARBA" id="ARBA00004141"/>
    </source>
</evidence>
<organism evidence="9 10">
    <name type="scientific">Williamsia serinedens</name>
    <dbReference type="NCBI Taxonomy" id="391736"/>
    <lineage>
        <taxon>Bacteria</taxon>
        <taxon>Bacillati</taxon>
        <taxon>Actinomycetota</taxon>
        <taxon>Actinomycetes</taxon>
        <taxon>Mycobacteriales</taxon>
        <taxon>Nocardiaceae</taxon>
        <taxon>Williamsia</taxon>
    </lineage>
</organism>
<evidence type="ECO:0000256" key="5">
    <source>
        <dbReference type="ARBA" id="ARBA00022989"/>
    </source>
</evidence>
<evidence type="ECO:0000313" key="10">
    <source>
        <dbReference type="Proteomes" id="UP001205740"/>
    </source>
</evidence>
<feature type="transmembrane region" description="Helical" evidence="7">
    <location>
        <begin position="137"/>
        <end position="156"/>
    </location>
</feature>
<evidence type="ECO:0000256" key="7">
    <source>
        <dbReference type="SAM" id="Phobius"/>
    </source>
</evidence>
<dbReference type="InterPro" id="IPR017475">
    <property type="entry name" value="EPS_sugar_tfrase"/>
</dbReference>
<feature type="transmembrane region" description="Helical" evidence="7">
    <location>
        <begin position="314"/>
        <end position="334"/>
    </location>
</feature>
<dbReference type="Pfam" id="PF02397">
    <property type="entry name" value="Bac_transf"/>
    <property type="match status" value="1"/>
</dbReference>
<keyword evidence="4 7" id="KW-0812">Transmembrane</keyword>
<gene>
    <name evidence="9" type="ORF">LX12_003140</name>
</gene>
<dbReference type="Proteomes" id="UP001205740">
    <property type="component" value="Unassembled WGS sequence"/>
</dbReference>
<dbReference type="Pfam" id="PF13727">
    <property type="entry name" value="CoA_binding_3"/>
    <property type="match status" value="1"/>
</dbReference>
<evidence type="ECO:0000256" key="2">
    <source>
        <dbReference type="ARBA" id="ARBA00006464"/>
    </source>
</evidence>
<accession>A0ABT1H469</accession>
<comment type="subcellular location">
    <subcellularLocation>
        <location evidence="1">Membrane</location>
        <topology evidence="1">Multi-pass membrane protein</topology>
    </subcellularLocation>
</comment>
<dbReference type="EMBL" id="JAMTCG010000005">
    <property type="protein sequence ID" value="MCP2161941.1"/>
    <property type="molecule type" value="Genomic_DNA"/>
</dbReference>
<comment type="caution">
    <text evidence="9">The sequence shown here is derived from an EMBL/GenBank/DDBJ whole genome shotgun (WGS) entry which is preliminary data.</text>
</comment>
<evidence type="ECO:0000256" key="3">
    <source>
        <dbReference type="ARBA" id="ARBA00022679"/>
    </source>
</evidence>